<accession>A0A4Q7Z047</accession>
<dbReference type="InterPro" id="IPR001412">
    <property type="entry name" value="aa-tRNA-synth_I_CS"/>
</dbReference>
<dbReference type="GO" id="GO:0004823">
    <property type="term" value="F:leucine-tRNA ligase activity"/>
    <property type="evidence" value="ECO:0007669"/>
    <property type="project" value="UniProtKB-UniRule"/>
</dbReference>
<evidence type="ECO:0000256" key="9">
    <source>
        <dbReference type="HAMAP-Rule" id="MF_00049"/>
    </source>
</evidence>
<dbReference type="Gene3D" id="3.40.50.620">
    <property type="entry name" value="HUPs"/>
    <property type="match status" value="2"/>
</dbReference>
<dbReference type="EMBL" id="SHKW01000001">
    <property type="protein sequence ID" value="RZU42931.1"/>
    <property type="molecule type" value="Genomic_DNA"/>
</dbReference>
<comment type="similarity">
    <text evidence="1 9 10">Belongs to the class-I aminoacyl-tRNA synthetase family.</text>
</comment>
<evidence type="ECO:0000313" key="14">
    <source>
        <dbReference type="EMBL" id="RZU42931.1"/>
    </source>
</evidence>
<evidence type="ECO:0000313" key="15">
    <source>
        <dbReference type="Proteomes" id="UP000292958"/>
    </source>
</evidence>
<feature type="short sequence motif" description="'HIGH' region" evidence="9">
    <location>
        <begin position="81"/>
        <end position="91"/>
    </location>
</feature>
<dbReference type="GO" id="GO:0006429">
    <property type="term" value="P:leucyl-tRNA aminoacylation"/>
    <property type="evidence" value="ECO:0007669"/>
    <property type="project" value="UniProtKB-UniRule"/>
</dbReference>
<evidence type="ECO:0000256" key="1">
    <source>
        <dbReference type="ARBA" id="ARBA00005594"/>
    </source>
</evidence>
<dbReference type="CDD" id="cd07958">
    <property type="entry name" value="Anticodon_Ia_Leu_BEm"/>
    <property type="match status" value="1"/>
</dbReference>
<name>A0A4Q7Z047_9BACT</name>
<dbReference type="GO" id="GO:0005829">
    <property type="term" value="C:cytosol"/>
    <property type="evidence" value="ECO:0007669"/>
    <property type="project" value="TreeGrafter"/>
</dbReference>
<evidence type="ECO:0000256" key="5">
    <source>
        <dbReference type="ARBA" id="ARBA00022840"/>
    </source>
</evidence>
<evidence type="ECO:0000256" key="6">
    <source>
        <dbReference type="ARBA" id="ARBA00022917"/>
    </source>
</evidence>
<dbReference type="GO" id="GO:0005524">
    <property type="term" value="F:ATP binding"/>
    <property type="evidence" value="ECO:0007669"/>
    <property type="project" value="UniProtKB-UniRule"/>
</dbReference>
<dbReference type="InterPro" id="IPR002300">
    <property type="entry name" value="aa-tRNA-synth_Ia"/>
</dbReference>
<evidence type="ECO:0000259" key="11">
    <source>
        <dbReference type="Pfam" id="PF00133"/>
    </source>
</evidence>
<dbReference type="Pfam" id="PF00133">
    <property type="entry name" value="tRNA-synt_1"/>
    <property type="match status" value="2"/>
</dbReference>
<dbReference type="PRINTS" id="PR00985">
    <property type="entry name" value="TRNASYNTHLEU"/>
</dbReference>
<dbReference type="SUPFAM" id="SSF50677">
    <property type="entry name" value="ValRS/IleRS/LeuRS editing domain"/>
    <property type="match status" value="1"/>
</dbReference>
<dbReference type="Pfam" id="PF08264">
    <property type="entry name" value="Anticodon_1"/>
    <property type="match status" value="1"/>
</dbReference>
<dbReference type="InterPro" id="IPR014729">
    <property type="entry name" value="Rossmann-like_a/b/a_fold"/>
</dbReference>
<dbReference type="Gene3D" id="3.10.20.590">
    <property type="match status" value="1"/>
</dbReference>
<evidence type="ECO:0000259" key="13">
    <source>
        <dbReference type="Pfam" id="PF13603"/>
    </source>
</evidence>
<dbReference type="InterPro" id="IPR009080">
    <property type="entry name" value="tRNAsynth_Ia_anticodon-bd"/>
</dbReference>
<keyword evidence="2 9" id="KW-0963">Cytoplasm</keyword>
<feature type="domain" description="Aminoacyl-tRNA synthetase class Ia" evidence="11">
    <location>
        <begin position="51"/>
        <end position="265"/>
    </location>
</feature>
<dbReference type="SUPFAM" id="SSF47323">
    <property type="entry name" value="Anticodon-binding domain of a subclass of class I aminoacyl-tRNA synthetases"/>
    <property type="match status" value="1"/>
</dbReference>
<keyword evidence="5 9" id="KW-0067">ATP-binding</keyword>
<dbReference type="Pfam" id="PF13603">
    <property type="entry name" value="tRNA-synt_1_2"/>
    <property type="match status" value="1"/>
</dbReference>
<dbReference type="FunFam" id="3.40.50.620:FF:000003">
    <property type="entry name" value="Leucine--tRNA ligase"/>
    <property type="match status" value="1"/>
</dbReference>
<evidence type="ECO:0000256" key="2">
    <source>
        <dbReference type="ARBA" id="ARBA00022490"/>
    </source>
</evidence>
<organism evidence="14 15">
    <name type="scientific">Edaphobacter modestus</name>
    <dbReference type="NCBI Taxonomy" id="388466"/>
    <lineage>
        <taxon>Bacteria</taxon>
        <taxon>Pseudomonadati</taxon>
        <taxon>Acidobacteriota</taxon>
        <taxon>Terriglobia</taxon>
        <taxon>Terriglobales</taxon>
        <taxon>Acidobacteriaceae</taxon>
        <taxon>Edaphobacter</taxon>
    </lineage>
</organism>
<evidence type="ECO:0000256" key="7">
    <source>
        <dbReference type="ARBA" id="ARBA00023146"/>
    </source>
</evidence>
<dbReference type="EC" id="6.1.1.4" evidence="9"/>
<dbReference type="Gene3D" id="3.90.740.10">
    <property type="entry name" value="Valyl/Leucyl/Isoleucyl-tRNA synthetase, editing domain"/>
    <property type="match status" value="1"/>
</dbReference>
<gene>
    <name evidence="9" type="primary">leuS</name>
    <name evidence="14" type="ORF">BDD14_4532</name>
</gene>
<comment type="catalytic activity">
    <reaction evidence="8 9">
        <text>tRNA(Leu) + L-leucine + ATP = L-leucyl-tRNA(Leu) + AMP + diphosphate</text>
        <dbReference type="Rhea" id="RHEA:11688"/>
        <dbReference type="Rhea" id="RHEA-COMP:9613"/>
        <dbReference type="Rhea" id="RHEA-COMP:9622"/>
        <dbReference type="ChEBI" id="CHEBI:30616"/>
        <dbReference type="ChEBI" id="CHEBI:33019"/>
        <dbReference type="ChEBI" id="CHEBI:57427"/>
        <dbReference type="ChEBI" id="CHEBI:78442"/>
        <dbReference type="ChEBI" id="CHEBI:78494"/>
        <dbReference type="ChEBI" id="CHEBI:456215"/>
        <dbReference type="EC" id="6.1.1.4"/>
    </reaction>
</comment>
<dbReference type="FunFam" id="1.10.730.10:FF:000002">
    <property type="entry name" value="Leucine--tRNA ligase"/>
    <property type="match status" value="1"/>
</dbReference>
<feature type="short sequence motif" description="'KMSKS' region" evidence="9">
    <location>
        <begin position="662"/>
        <end position="666"/>
    </location>
</feature>
<dbReference type="PANTHER" id="PTHR43740:SF2">
    <property type="entry name" value="LEUCINE--TRNA LIGASE, MITOCHONDRIAL"/>
    <property type="match status" value="1"/>
</dbReference>
<dbReference type="InterPro" id="IPR013155">
    <property type="entry name" value="M/V/L/I-tRNA-synth_anticd-bd"/>
</dbReference>
<keyword evidence="7 9" id="KW-0030">Aminoacyl-tRNA synthetase</keyword>
<feature type="domain" description="Leucyl-tRNA synthetase editing" evidence="13">
    <location>
        <begin position="313"/>
        <end position="479"/>
    </location>
</feature>
<evidence type="ECO:0000256" key="8">
    <source>
        <dbReference type="ARBA" id="ARBA00047469"/>
    </source>
</evidence>
<dbReference type="InterPro" id="IPR002302">
    <property type="entry name" value="Leu-tRNA-ligase"/>
</dbReference>
<keyword evidence="4 9" id="KW-0547">Nucleotide-binding</keyword>
<dbReference type="CDD" id="cd00812">
    <property type="entry name" value="LeuRS_core"/>
    <property type="match status" value="1"/>
</dbReference>
<keyword evidence="3 9" id="KW-0436">Ligase</keyword>
<dbReference type="HAMAP" id="MF_00049_B">
    <property type="entry name" value="Leu_tRNA_synth_B"/>
    <property type="match status" value="1"/>
</dbReference>
<feature type="domain" description="Methionyl/Valyl/Leucyl/Isoleucyl-tRNA synthetase anticodon-binding" evidence="12">
    <location>
        <begin position="742"/>
        <end position="871"/>
    </location>
</feature>
<comment type="subcellular location">
    <subcellularLocation>
        <location evidence="9">Cytoplasm</location>
    </subcellularLocation>
</comment>
<dbReference type="NCBIfam" id="TIGR00396">
    <property type="entry name" value="leuS_bact"/>
    <property type="match status" value="1"/>
</dbReference>
<dbReference type="PANTHER" id="PTHR43740">
    <property type="entry name" value="LEUCYL-TRNA SYNTHETASE"/>
    <property type="match status" value="1"/>
</dbReference>
<protein>
    <recommendedName>
        <fullName evidence="9">Leucine--tRNA ligase</fullName>
        <ecNumber evidence="9">6.1.1.4</ecNumber>
    </recommendedName>
    <alternativeName>
        <fullName evidence="9">Leucyl-tRNA synthetase</fullName>
        <shortName evidence="9">LeuRS</shortName>
    </alternativeName>
</protein>
<reference evidence="14 15" key="1">
    <citation type="submission" date="2019-02" db="EMBL/GenBank/DDBJ databases">
        <title>Genomic Encyclopedia of Archaeal and Bacterial Type Strains, Phase II (KMG-II): from individual species to whole genera.</title>
        <authorList>
            <person name="Goeker M."/>
        </authorList>
    </citation>
    <scope>NUCLEOTIDE SEQUENCE [LARGE SCALE GENOMIC DNA]</scope>
    <source>
        <strain evidence="14 15">DSM 18101</strain>
    </source>
</reference>
<comment type="caution">
    <text evidence="14">The sequence shown here is derived from an EMBL/GenBank/DDBJ whole genome shotgun (WGS) entry which is preliminary data.</text>
</comment>
<dbReference type="InterPro" id="IPR025709">
    <property type="entry name" value="Leu_tRNA-synth_edit"/>
</dbReference>
<keyword evidence="6 9" id="KW-0648">Protein biosynthesis</keyword>
<proteinExistence type="inferred from homology"/>
<evidence type="ECO:0000256" key="4">
    <source>
        <dbReference type="ARBA" id="ARBA00022741"/>
    </source>
</evidence>
<feature type="domain" description="Aminoacyl-tRNA synthetase class Ia" evidence="11">
    <location>
        <begin position="494"/>
        <end position="701"/>
    </location>
</feature>
<evidence type="ECO:0000256" key="10">
    <source>
        <dbReference type="RuleBase" id="RU363035"/>
    </source>
</evidence>
<dbReference type="Proteomes" id="UP000292958">
    <property type="component" value="Unassembled WGS sequence"/>
</dbReference>
<feature type="binding site" evidence="9">
    <location>
        <position position="665"/>
    </location>
    <ligand>
        <name>ATP</name>
        <dbReference type="ChEBI" id="CHEBI:30616"/>
    </ligand>
</feature>
<evidence type="ECO:0000259" key="12">
    <source>
        <dbReference type="Pfam" id="PF08264"/>
    </source>
</evidence>
<sequence>MVTASAVEREAGLCLLPAARNSLQSKNMSEIETNATERQARYNPAEIEPKWQARWDADPALYAAEGHDSGKPKFYCLEMLPYPSGQLHMGHVRNYAIGDALARYMWMRGYNVLHPMGWDAFGLPAENAALKNNTPPREWTLQNIAAMKKQMRRMGLSYDWSTEVTTCLPDYYRWNQWFFVKMFEKGLAYRKKSKVNWCPDCQTVLANEQVINGRCWRHEDTLVELRDLTQWFLRITKYADELLDGLDKLEGWPEKVRTMQRNWIGRSEGALVDFAVDGDPGKKATAGPSTSLRSAQDDTYNARDDIRNAQDDTCDVITVFTTRVDTIFGATSVQLAPEHAVAKAFATEDAALAEKIEALLAEQKKAREADDFGAIEKHGVNTGRFAVNPFNGERVPIWVGNYILADYGTGAIMSVPGHDERDFEFALKYGLEVRRVIAPESGAEVPELPFTAEGDAVLINSREWDGLSCVEAQQKMAAFAEKNGFGSATVTYRLKDWGVSRQRYWGTPIPMVYCENGHAGLEPGGVVALPESALPVLLPAQVEITQEGGSPLGRVAEFLNTMCPVCGGPARRETDTMDTFVDSSWYFYRYTDAKNETAPFESDKANYWFPMDQYIGGVEHAILHLIYSRFWTKVMRDLGMIKSDEPAERLFTQGMVIKDGAKMSKSKGNVVSPDDMIARYGADATRMYSLFAAPPDRDLEWQEEGVAGISRFLGRVYRLTTKYAELTRESGVARAANRTEIDQALLRRLHQTIAKMTLDFSGRWHFNTSIAAIMSLVNEIVAAEVAIDEGKASPAAVAEIVRNLVLMLAPFAPFFAAELWEQIGGEGIVFRTAWPVVDEELAREDEIEIPVQVNGKLVNVIKVAAGSEEEAIKVAALADEKVMARIVGKTVVKVIVVPGKLVNLVVK</sequence>
<dbReference type="Gene3D" id="1.10.730.10">
    <property type="entry name" value="Isoleucyl-tRNA Synthetase, Domain 1"/>
    <property type="match status" value="2"/>
</dbReference>
<dbReference type="SUPFAM" id="SSF52374">
    <property type="entry name" value="Nucleotidylyl transferase"/>
    <property type="match status" value="1"/>
</dbReference>
<dbReference type="InterPro" id="IPR009008">
    <property type="entry name" value="Val/Leu/Ile-tRNA-synth_edit"/>
</dbReference>
<keyword evidence="15" id="KW-1185">Reference proteome</keyword>
<dbReference type="FunFam" id="3.40.50.620:FF:000056">
    <property type="entry name" value="Leucine--tRNA ligase"/>
    <property type="match status" value="1"/>
</dbReference>
<dbReference type="GO" id="GO:0002161">
    <property type="term" value="F:aminoacyl-tRNA deacylase activity"/>
    <property type="evidence" value="ECO:0007669"/>
    <property type="project" value="InterPro"/>
</dbReference>
<dbReference type="AlphaFoldDB" id="A0A4Q7Z047"/>
<dbReference type="PROSITE" id="PS00178">
    <property type="entry name" value="AA_TRNA_LIGASE_I"/>
    <property type="match status" value="1"/>
</dbReference>
<evidence type="ECO:0000256" key="3">
    <source>
        <dbReference type="ARBA" id="ARBA00022598"/>
    </source>
</evidence>